<evidence type="ECO:0000313" key="2">
    <source>
        <dbReference type="WBParaSite" id="JU765_v2.g5651.t1"/>
    </source>
</evidence>
<organism evidence="1 2">
    <name type="scientific">Panagrolaimus sp. JU765</name>
    <dbReference type="NCBI Taxonomy" id="591449"/>
    <lineage>
        <taxon>Eukaryota</taxon>
        <taxon>Metazoa</taxon>
        <taxon>Ecdysozoa</taxon>
        <taxon>Nematoda</taxon>
        <taxon>Chromadorea</taxon>
        <taxon>Rhabditida</taxon>
        <taxon>Tylenchina</taxon>
        <taxon>Panagrolaimomorpha</taxon>
        <taxon>Panagrolaimoidea</taxon>
        <taxon>Panagrolaimidae</taxon>
        <taxon>Panagrolaimus</taxon>
    </lineage>
</organism>
<dbReference type="Proteomes" id="UP000887576">
    <property type="component" value="Unplaced"/>
</dbReference>
<evidence type="ECO:0000313" key="1">
    <source>
        <dbReference type="Proteomes" id="UP000887576"/>
    </source>
</evidence>
<sequence length="322" mass="36045">MTHFVVVLLFTIALVFSANVSHQVQSNFRVALEQGKIDVNDALRDYPGSWTDLADPLFQAALKKFGIKFANKNEEHATMEIFTENLIKANELTKSHKTAFFGINQFSFISREEFENTYLMRPMHTRELHGKEPVSYGPSTRENSSISNDLRAIGAISPVRNQGMCGSCWAVSLASGYYNRAFSFAMDNGIVEESADPYQGQTQICKNATTPTVQVKDYIRLNYSDTTSIMNAVDDGFSVAVSVNATIDFQSYVSGILMQDDCASAPGHNHAIVIVGYGREGDIDYWIIRNSWGEVWGESGYVRIRRNINYCQIEANSFFPIV</sequence>
<reference evidence="2" key="1">
    <citation type="submission" date="2022-11" db="UniProtKB">
        <authorList>
            <consortium name="WormBaseParasite"/>
        </authorList>
    </citation>
    <scope>IDENTIFICATION</scope>
</reference>
<dbReference type="WBParaSite" id="JU765_v2.g5651.t1">
    <property type="protein sequence ID" value="JU765_v2.g5651.t1"/>
    <property type="gene ID" value="JU765_v2.g5651"/>
</dbReference>
<protein>
    <submittedName>
        <fullName evidence="2">Uncharacterized protein</fullName>
    </submittedName>
</protein>
<proteinExistence type="predicted"/>
<name>A0AC34RD02_9BILA</name>
<accession>A0AC34RD02</accession>